<dbReference type="CDD" id="cd05333">
    <property type="entry name" value="BKR_SDR_c"/>
    <property type="match status" value="1"/>
</dbReference>
<keyword evidence="7" id="KW-0443">Lipid metabolism</keyword>
<keyword evidence="5" id="KW-0753">Steroid metabolism</keyword>
<comment type="catalytic activity">
    <reaction evidence="6 7">
        <text>a (3R)-hydroxyacyl-[ACP] + NADP(+) = a 3-oxoacyl-[ACP] + NADPH + H(+)</text>
        <dbReference type="Rhea" id="RHEA:17397"/>
        <dbReference type="Rhea" id="RHEA-COMP:9916"/>
        <dbReference type="Rhea" id="RHEA-COMP:9945"/>
        <dbReference type="ChEBI" id="CHEBI:15378"/>
        <dbReference type="ChEBI" id="CHEBI:57783"/>
        <dbReference type="ChEBI" id="CHEBI:58349"/>
        <dbReference type="ChEBI" id="CHEBI:78776"/>
        <dbReference type="ChEBI" id="CHEBI:78827"/>
        <dbReference type="EC" id="1.1.1.100"/>
    </reaction>
</comment>
<dbReference type="EMBL" id="JBBMER010000004">
    <property type="protein sequence ID" value="MEQ2379703.1"/>
    <property type="molecule type" value="Genomic_DNA"/>
</dbReference>
<comment type="caution">
    <text evidence="9">The sequence shown here is derived from an EMBL/GenBank/DDBJ whole genome shotgun (WGS) entry which is preliminary data.</text>
</comment>
<evidence type="ECO:0000256" key="3">
    <source>
        <dbReference type="ARBA" id="ARBA00012948"/>
    </source>
</evidence>
<evidence type="ECO:0000256" key="2">
    <source>
        <dbReference type="ARBA" id="ARBA00006484"/>
    </source>
</evidence>
<dbReference type="PANTHER" id="PTHR42879:SF2">
    <property type="entry name" value="3-OXOACYL-[ACYL-CARRIER-PROTEIN] REDUCTASE FABG"/>
    <property type="match status" value="1"/>
</dbReference>
<dbReference type="PANTHER" id="PTHR42879">
    <property type="entry name" value="3-OXOACYL-(ACYL-CARRIER-PROTEIN) REDUCTASE"/>
    <property type="match status" value="1"/>
</dbReference>
<protein>
    <recommendedName>
        <fullName evidence="3 7">3-oxoacyl-[acyl-carrier-protein] reductase</fullName>
        <ecNumber evidence="3 7">1.1.1.100</ecNumber>
    </recommendedName>
</protein>
<dbReference type="NCBIfam" id="NF005559">
    <property type="entry name" value="PRK07231.1"/>
    <property type="match status" value="1"/>
</dbReference>
<dbReference type="PRINTS" id="PR00081">
    <property type="entry name" value="GDHRDH"/>
</dbReference>
<gene>
    <name evidence="9" type="primary">fabG</name>
    <name evidence="9" type="ORF">WMO14_07400</name>
</gene>
<comment type="subunit">
    <text evidence="7">Homotetramer.</text>
</comment>
<proteinExistence type="inferred from homology"/>
<dbReference type="InterPro" id="IPR057326">
    <property type="entry name" value="KR_dom"/>
</dbReference>
<dbReference type="PROSITE" id="PS00061">
    <property type="entry name" value="ADH_SHORT"/>
    <property type="match status" value="1"/>
</dbReference>
<dbReference type="NCBIfam" id="TIGR01830">
    <property type="entry name" value="3oxo_ACP_reduc"/>
    <property type="match status" value="1"/>
</dbReference>
<organism evidence="9 10">
    <name type="scientific">[Lactobacillus] rogosae</name>
    <dbReference type="NCBI Taxonomy" id="706562"/>
    <lineage>
        <taxon>Bacteria</taxon>
        <taxon>Bacillati</taxon>
        <taxon>Bacillota</taxon>
        <taxon>Clostridia</taxon>
        <taxon>Lachnospirales</taxon>
        <taxon>Lachnospiraceae</taxon>
        <taxon>Lachnospira</taxon>
    </lineage>
</organism>
<comment type="pathway">
    <text evidence="1 7">Lipid metabolism; fatty acid biosynthesis.</text>
</comment>
<dbReference type="Proteomes" id="UP001442364">
    <property type="component" value="Unassembled WGS sequence"/>
</dbReference>
<comment type="similarity">
    <text evidence="2 7">Belongs to the short-chain dehydrogenases/reductases (SDR) family.</text>
</comment>
<dbReference type="SUPFAM" id="SSF51735">
    <property type="entry name" value="NAD(P)-binding Rossmann-fold domains"/>
    <property type="match status" value="1"/>
</dbReference>
<keyword evidence="7" id="KW-0521">NADP</keyword>
<dbReference type="InterPro" id="IPR050259">
    <property type="entry name" value="SDR"/>
</dbReference>
<keyword evidence="4 7" id="KW-0560">Oxidoreductase</keyword>
<keyword evidence="7" id="KW-0276">Fatty acid metabolism</keyword>
<evidence type="ECO:0000256" key="4">
    <source>
        <dbReference type="ARBA" id="ARBA00023002"/>
    </source>
</evidence>
<dbReference type="InterPro" id="IPR011284">
    <property type="entry name" value="3oxo_ACP_reduc"/>
</dbReference>
<dbReference type="Pfam" id="PF13561">
    <property type="entry name" value="adh_short_C2"/>
    <property type="match status" value="1"/>
</dbReference>
<dbReference type="Gene3D" id="3.40.50.720">
    <property type="entry name" value="NAD(P)-binding Rossmann-like Domain"/>
    <property type="match status" value="1"/>
</dbReference>
<dbReference type="InterPro" id="IPR002347">
    <property type="entry name" value="SDR_fam"/>
</dbReference>
<dbReference type="EC" id="1.1.1.100" evidence="3 7"/>
<comment type="function">
    <text evidence="7">Catalyzes the NADPH-dependent reduction of beta-ketoacyl-ACP substrates to beta-hydroxyacyl-ACP products, the first reductive step in the elongation cycle of fatty acid biosynthesis.</text>
</comment>
<dbReference type="GO" id="GO:0004316">
    <property type="term" value="F:3-oxoacyl-[acyl-carrier-protein] reductase (NADPH) activity"/>
    <property type="evidence" value="ECO:0007669"/>
    <property type="project" value="UniProtKB-EC"/>
</dbReference>
<evidence type="ECO:0000256" key="5">
    <source>
        <dbReference type="ARBA" id="ARBA00023221"/>
    </source>
</evidence>
<keyword evidence="7" id="KW-0275">Fatty acid biosynthesis</keyword>
<dbReference type="RefSeq" id="WP_055176620.1">
    <property type="nucleotide sequence ID" value="NZ_DAWCMB010000349.1"/>
</dbReference>
<keyword evidence="10" id="KW-1185">Reference proteome</keyword>
<evidence type="ECO:0000256" key="6">
    <source>
        <dbReference type="ARBA" id="ARBA00048508"/>
    </source>
</evidence>
<name>A0ABV1BXK9_9FIRM</name>
<feature type="domain" description="Ketoreductase" evidence="8">
    <location>
        <begin position="11"/>
        <end position="191"/>
    </location>
</feature>
<evidence type="ECO:0000313" key="10">
    <source>
        <dbReference type="Proteomes" id="UP001442364"/>
    </source>
</evidence>
<dbReference type="SMART" id="SM00822">
    <property type="entry name" value="PKS_KR"/>
    <property type="match status" value="1"/>
</dbReference>
<dbReference type="InterPro" id="IPR036291">
    <property type="entry name" value="NAD(P)-bd_dom_sf"/>
</dbReference>
<evidence type="ECO:0000256" key="7">
    <source>
        <dbReference type="RuleBase" id="RU366074"/>
    </source>
</evidence>
<dbReference type="NCBIfam" id="NF009466">
    <property type="entry name" value="PRK12826.1-2"/>
    <property type="match status" value="1"/>
</dbReference>
<dbReference type="InterPro" id="IPR020904">
    <property type="entry name" value="Sc_DH/Rdtase_CS"/>
</dbReference>
<sequence length="252" mass="27282">MDNCIKRYENKIVLVTGASRGIGAAIAARFAKEGAVVIVNYSGNDEAADRTVENILAANGKAEKYKCQVDSYEETEKMITYIMDKYKRIDILINNAGITKDGLIMRMKEEDFDRVIDVNLKGTFNCIRHVSRYMLKQRSGRIINMSSVVGIAGNAGQVNYSASKAGVIGITKSAAKELASRGITVNAVAPGYIDTDMTKVLSDEQKKSVLDMIPLSRMGSVDDISNAVAFLASDEAAYITGQVISVDGGMNI</sequence>
<evidence type="ECO:0000259" key="8">
    <source>
        <dbReference type="SMART" id="SM00822"/>
    </source>
</evidence>
<dbReference type="PRINTS" id="PR00080">
    <property type="entry name" value="SDRFAMILY"/>
</dbReference>
<evidence type="ECO:0000313" key="9">
    <source>
        <dbReference type="EMBL" id="MEQ2379703.1"/>
    </source>
</evidence>
<accession>A0ABV1BXK9</accession>
<reference evidence="9 10" key="1">
    <citation type="submission" date="2024-03" db="EMBL/GenBank/DDBJ databases">
        <title>Human intestinal bacterial collection.</title>
        <authorList>
            <person name="Pauvert C."/>
            <person name="Hitch T.C.A."/>
            <person name="Clavel T."/>
        </authorList>
    </citation>
    <scope>NUCLEOTIDE SEQUENCE [LARGE SCALE GENOMIC DNA]</scope>
    <source>
        <strain evidence="9 10">CLA-AA-H255</strain>
    </source>
</reference>
<evidence type="ECO:0000256" key="1">
    <source>
        <dbReference type="ARBA" id="ARBA00005194"/>
    </source>
</evidence>
<keyword evidence="7" id="KW-0444">Lipid biosynthesis</keyword>